<dbReference type="GO" id="GO:0000976">
    <property type="term" value="F:transcription cis-regulatory region binding"/>
    <property type="evidence" value="ECO:0007669"/>
    <property type="project" value="TreeGrafter"/>
</dbReference>
<keyword evidence="1 2" id="KW-0238">DNA-binding</keyword>
<protein>
    <submittedName>
        <fullName evidence="4">TetR/AcrR family transcriptional regulator</fullName>
    </submittedName>
</protein>
<dbReference type="SUPFAM" id="SSF46689">
    <property type="entry name" value="Homeodomain-like"/>
    <property type="match status" value="1"/>
</dbReference>
<evidence type="ECO:0000256" key="2">
    <source>
        <dbReference type="PROSITE-ProRule" id="PRU00335"/>
    </source>
</evidence>
<dbReference type="GO" id="GO:0003700">
    <property type="term" value="F:DNA-binding transcription factor activity"/>
    <property type="evidence" value="ECO:0007669"/>
    <property type="project" value="TreeGrafter"/>
</dbReference>
<feature type="domain" description="HTH tetR-type" evidence="3">
    <location>
        <begin position="10"/>
        <end position="70"/>
    </location>
</feature>
<organism evidence="4 5">
    <name type="scientific">Dryocola boscaweniae</name>
    <dbReference type="NCBI Taxonomy" id="2925397"/>
    <lineage>
        <taxon>Bacteria</taxon>
        <taxon>Pseudomonadati</taxon>
        <taxon>Pseudomonadota</taxon>
        <taxon>Gammaproteobacteria</taxon>
        <taxon>Enterobacterales</taxon>
        <taxon>Enterobacteriaceae</taxon>
        <taxon>Dryocola</taxon>
    </lineage>
</organism>
<evidence type="ECO:0000313" key="4">
    <source>
        <dbReference type="EMBL" id="MCT4702684.1"/>
    </source>
</evidence>
<evidence type="ECO:0000256" key="1">
    <source>
        <dbReference type="ARBA" id="ARBA00023125"/>
    </source>
</evidence>
<sequence>MIMKLEERQKLRQDEIIIAARRCFCASGFHAASMSQIAGEAKLSVGQIYRYFSNKDAIIEEMVRRIIDSRIAEIEGKMQTDRIPQLLAWRQTLNEDDDKLMLEMSAEATRNPLVASMLAAADARMFANACESLKKQNPHLSEEHIRCCVEITAVMMEGTLFRRLTLQKASPELLEKRYREILNMLLKAN</sequence>
<feature type="DNA-binding region" description="H-T-H motif" evidence="2">
    <location>
        <begin position="33"/>
        <end position="52"/>
    </location>
</feature>
<comment type="caution">
    <text evidence="4">The sequence shown here is derived from an EMBL/GenBank/DDBJ whole genome shotgun (WGS) entry which is preliminary data.</text>
</comment>
<dbReference type="Pfam" id="PF00440">
    <property type="entry name" value="TetR_N"/>
    <property type="match status" value="1"/>
</dbReference>
<evidence type="ECO:0000313" key="5">
    <source>
        <dbReference type="Proteomes" id="UP001150641"/>
    </source>
</evidence>
<accession>A0A9X2W833</accession>
<dbReference type="RefSeq" id="WP_271123639.1">
    <property type="nucleotide sequence ID" value="NZ_JALHAN010000066.1"/>
</dbReference>
<dbReference type="InterPro" id="IPR001647">
    <property type="entry name" value="HTH_TetR"/>
</dbReference>
<dbReference type="PROSITE" id="PS01081">
    <property type="entry name" value="HTH_TETR_1"/>
    <property type="match status" value="1"/>
</dbReference>
<dbReference type="Gene3D" id="1.10.357.10">
    <property type="entry name" value="Tetracycline Repressor, domain 2"/>
    <property type="match status" value="1"/>
</dbReference>
<dbReference type="InterPro" id="IPR050109">
    <property type="entry name" value="HTH-type_TetR-like_transc_reg"/>
</dbReference>
<name>A0A9X2W833_9ENTR</name>
<gene>
    <name evidence="4" type="ORF">MUA00_12910</name>
</gene>
<dbReference type="PANTHER" id="PTHR30055:SF226">
    <property type="entry name" value="HTH-TYPE TRANSCRIPTIONAL REGULATOR PKSA"/>
    <property type="match status" value="1"/>
</dbReference>
<dbReference type="AlphaFoldDB" id="A0A9X2W833"/>
<dbReference type="InterPro" id="IPR009057">
    <property type="entry name" value="Homeodomain-like_sf"/>
</dbReference>
<keyword evidence="5" id="KW-1185">Reference proteome</keyword>
<proteinExistence type="predicted"/>
<dbReference type="PANTHER" id="PTHR30055">
    <property type="entry name" value="HTH-TYPE TRANSCRIPTIONAL REGULATOR RUTR"/>
    <property type="match status" value="1"/>
</dbReference>
<dbReference type="PRINTS" id="PR00455">
    <property type="entry name" value="HTHTETR"/>
</dbReference>
<dbReference type="EMBL" id="JALHAP010000079">
    <property type="protein sequence ID" value="MCT4702684.1"/>
    <property type="molecule type" value="Genomic_DNA"/>
</dbReference>
<dbReference type="PROSITE" id="PS50977">
    <property type="entry name" value="HTH_TETR_2"/>
    <property type="match status" value="1"/>
</dbReference>
<dbReference type="Proteomes" id="UP001150641">
    <property type="component" value="Unassembled WGS sequence"/>
</dbReference>
<dbReference type="InterPro" id="IPR023772">
    <property type="entry name" value="DNA-bd_HTH_TetR-type_CS"/>
</dbReference>
<evidence type="ECO:0000259" key="3">
    <source>
        <dbReference type="PROSITE" id="PS50977"/>
    </source>
</evidence>
<reference evidence="4" key="1">
    <citation type="submission" date="2022-03" db="EMBL/GenBank/DDBJ databases">
        <title>Proposal of a novel genus Dryocolo and two novel species.</title>
        <authorList>
            <person name="Maddock D.W."/>
            <person name="Brady C.L."/>
            <person name="Denman S."/>
            <person name="Arnold D."/>
        </authorList>
    </citation>
    <scope>NUCLEOTIDE SEQUENCE</scope>
    <source>
        <strain evidence="4">H6W4</strain>
    </source>
</reference>